<accession>A0A183ANJ7</accession>
<name>A0A183ANJ7_9TREM</name>
<organism evidence="3">
    <name type="scientific">Echinostoma caproni</name>
    <dbReference type="NCBI Taxonomy" id="27848"/>
    <lineage>
        <taxon>Eukaryota</taxon>
        <taxon>Metazoa</taxon>
        <taxon>Spiralia</taxon>
        <taxon>Lophotrochozoa</taxon>
        <taxon>Platyhelminthes</taxon>
        <taxon>Trematoda</taxon>
        <taxon>Digenea</taxon>
        <taxon>Plagiorchiida</taxon>
        <taxon>Echinostomata</taxon>
        <taxon>Echinostomatoidea</taxon>
        <taxon>Echinostomatidae</taxon>
        <taxon>Echinostoma</taxon>
    </lineage>
</organism>
<protein>
    <submittedName>
        <fullName evidence="1 3">Uncharacterized protein</fullName>
    </submittedName>
</protein>
<dbReference type="WBParaSite" id="ECPE_0000855801-mRNA-1">
    <property type="protein sequence ID" value="ECPE_0000855801-mRNA-1"/>
    <property type="gene ID" value="ECPE_0000855801"/>
</dbReference>
<dbReference type="OrthoDB" id="6228924at2759"/>
<evidence type="ECO:0000313" key="3">
    <source>
        <dbReference type="WBParaSite" id="ECPE_0000855801-mRNA-1"/>
    </source>
</evidence>
<dbReference type="Proteomes" id="UP000272942">
    <property type="component" value="Unassembled WGS sequence"/>
</dbReference>
<reference evidence="1 2" key="2">
    <citation type="submission" date="2018-11" db="EMBL/GenBank/DDBJ databases">
        <authorList>
            <consortium name="Pathogen Informatics"/>
        </authorList>
    </citation>
    <scope>NUCLEOTIDE SEQUENCE [LARGE SCALE GENOMIC DNA]</scope>
    <source>
        <strain evidence="1 2">Egypt</strain>
    </source>
</reference>
<keyword evidence="2" id="KW-1185">Reference proteome</keyword>
<sequence>MHVRFIPRNPPKQPPFRNVLQGEGTADKILSEPGRDIFKALSVSVPESQSKNGLNPETCAEASRALQSLQKMHIHRRRDQLRPILAREEACLNEELRKRFGAVTNYASY</sequence>
<evidence type="ECO:0000313" key="1">
    <source>
        <dbReference type="EMBL" id="VDP83716.1"/>
    </source>
</evidence>
<reference evidence="3" key="1">
    <citation type="submission" date="2016-06" db="UniProtKB">
        <authorList>
            <consortium name="WormBaseParasite"/>
        </authorList>
    </citation>
    <scope>IDENTIFICATION</scope>
</reference>
<dbReference type="EMBL" id="UZAN01046101">
    <property type="protein sequence ID" value="VDP83716.1"/>
    <property type="molecule type" value="Genomic_DNA"/>
</dbReference>
<evidence type="ECO:0000313" key="2">
    <source>
        <dbReference type="Proteomes" id="UP000272942"/>
    </source>
</evidence>
<dbReference type="AlphaFoldDB" id="A0A183ANJ7"/>
<proteinExistence type="predicted"/>
<gene>
    <name evidence="1" type="ORF">ECPE_LOCUS8531</name>
</gene>